<proteinExistence type="predicted"/>
<organism evidence="1 2">
    <name type="scientific">Frankia torreyi</name>
    <dbReference type="NCBI Taxonomy" id="1856"/>
    <lineage>
        <taxon>Bacteria</taxon>
        <taxon>Bacillati</taxon>
        <taxon>Actinomycetota</taxon>
        <taxon>Actinomycetes</taxon>
        <taxon>Frankiales</taxon>
        <taxon>Frankiaceae</taxon>
        <taxon>Frankia</taxon>
    </lineage>
</organism>
<dbReference type="OrthoDB" id="9967067at2"/>
<evidence type="ECO:0000313" key="2">
    <source>
        <dbReference type="Proteomes" id="UP000032545"/>
    </source>
</evidence>
<accession>A0A0D8BBT3</accession>
<dbReference type="Proteomes" id="UP000032545">
    <property type="component" value="Unassembled WGS sequence"/>
</dbReference>
<gene>
    <name evidence="1" type="ORF">FF36_04885</name>
</gene>
<protein>
    <recommendedName>
        <fullName evidence="3">FXSXX-COOH protein</fullName>
    </recommendedName>
</protein>
<dbReference type="EMBL" id="JYFN01000050">
    <property type="protein sequence ID" value="KJE20837.1"/>
    <property type="molecule type" value="Genomic_DNA"/>
</dbReference>
<name>A0A0D8BBT3_9ACTN</name>
<reference evidence="1 2" key="2">
    <citation type="journal article" date="2016" name="Genome Announc.">
        <title>Permanent Draft Genome Sequences for Two Variants of Frankia sp. Strain CpI1, the First Frankia Strain Isolated from Root Nodules of Comptonia peregrina.</title>
        <authorList>
            <person name="Oshone R."/>
            <person name="Hurst S.G.IV."/>
            <person name="Abebe-Akele F."/>
            <person name="Simpson S."/>
            <person name="Morris K."/>
            <person name="Thomas W.K."/>
            <person name="Tisa L.S."/>
        </authorList>
    </citation>
    <scope>NUCLEOTIDE SEQUENCE [LARGE SCALE GENOMIC DNA]</scope>
    <source>
        <strain evidence="2">CpI1-S</strain>
    </source>
</reference>
<evidence type="ECO:0008006" key="3">
    <source>
        <dbReference type="Google" id="ProtNLM"/>
    </source>
</evidence>
<reference evidence="2" key="1">
    <citation type="submission" date="2015-02" db="EMBL/GenBank/DDBJ databases">
        <title>Draft Genome of Frankia sp. CpI1-S.</title>
        <authorList>
            <person name="Oshone R.T."/>
            <person name="Ngom M."/>
            <person name="Ghodhbane-Gtari F."/>
            <person name="Gtari M."/>
            <person name="Morris K."/>
            <person name="Thomas K."/>
            <person name="Sen A."/>
            <person name="Tisa L.S."/>
        </authorList>
    </citation>
    <scope>NUCLEOTIDE SEQUENCE [LARGE SCALE GENOMIC DNA]</scope>
    <source>
        <strain evidence="2">CpI1-S</strain>
    </source>
</reference>
<evidence type="ECO:0000313" key="1">
    <source>
        <dbReference type="EMBL" id="KJE20837.1"/>
    </source>
</evidence>
<comment type="caution">
    <text evidence="1">The sequence shown here is derived from an EMBL/GenBank/DDBJ whole genome shotgun (WGS) entry which is preliminary data.</text>
</comment>
<dbReference type="AlphaFoldDB" id="A0A0D8BBT3"/>
<dbReference type="PATRIC" id="fig|1502723.3.peg.4869"/>
<keyword evidence="2" id="KW-1185">Reference proteome</keyword>
<dbReference type="RefSeq" id="WP_128423376.1">
    <property type="nucleotide sequence ID" value="NZ_JYFN01000050.1"/>
</dbReference>
<sequence length="60" mass="6388">MADAAIEGELADVRGIGLDRLRDSPDGRLRAGVQRLLHTIDVPAGRIENGSGGANPRRRV</sequence>